<comment type="function">
    <text evidence="2 12">Catalyzes the isomerization between 2-isopropylmalate and 3-isopropylmalate, via the formation of 2-isopropylmaleate.</text>
</comment>
<dbReference type="NCBIfam" id="NF004016">
    <property type="entry name" value="PRK05478.1"/>
    <property type="match status" value="1"/>
</dbReference>
<comment type="pathway">
    <text evidence="3 12">Amino-acid biosynthesis; L-leucine biosynthesis; L-leucine from 3-methyl-2-oxobutanoate: step 2/4.</text>
</comment>
<dbReference type="InterPro" id="IPR015931">
    <property type="entry name" value="Acnase/IPM_dHydase_lsu_aba_1/3"/>
</dbReference>
<keyword evidence="7 12" id="KW-0479">Metal-binding</keyword>
<dbReference type="InterPro" id="IPR018136">
    <property type="entry name" value="Aconitase_4Fe-4S_BS"/>
</dbReference>
<keyword evidence="6 12" id="KW-0028">Amino-acid biosynthesis</keyword>
<keyword evidence="9 12" id="KW-0411">Iron-sulfur</keyword>
<dbReference type="EMBL" id="CP123443">
    <property type="protein sequence ID" value="WGK69369.1"/>
    <property type="molecule type" value="Genomic_DNA"/>
</dbReference>
<feature type="binding site" evidence="12">
    <location>
        <position position="414"/>
    </location>
    <ligand>
        <name>[4Fe-4S] cluster</name>
        <dbReference type="ChEBI" id="CHEBI:49883"/>
    </ligand>
</feature>
<evidence type="ECO:0000256" key="11">
    <source>
        <dbReference type="ARBA" id="ARBA00023304"/>
    </source>
</evidence>
<evidence type="ECO:0000256" key="2">
    <source>
        <dbReference type="ARBA" id="ARBA00002695"/>
    </source>
</evidence>
<gene>
    <name evidence="12 14" type="primary">leuC</name>
    <name evidence="14" type="ORF">P0082_00495</name>
</gene>
<accession>A0ABY8MKN3</accession>
<keyword evidence="11 12" id="KW-0100">Branched-chain amino acid biosynthesis</keyword>
<evidence type="ECO:0000256" key="6">
    <source>
        <dbReference type="ARBA" id="ARBA00022605"/>
    </source>
</evidence>
<dbReference type="PROSITE" id="PS00450">
    <property type="entry name" value="ACONITASE_1"/>
    <property type="match status" value="1"/>
</dbReference>
<keyword evidence="4 12" id="KW-0432">Leucine biosynthesis</keyword>
<reference evidence="14 15" key="1">
    <citation type="submission" date="2023-04" db="EMBL/GenBank/DDBJ databases">
        <title>Spirochaete genome identified in red abalone sample constitutes a novel genus.</title>
        <authorList>
            <person name="Sharma S.P."/>
            <person name="Purcell C.M."/>
            <person name="Hyde J.R."/>
            <person name="Severin A.J."/>
        </authorList>
    </citation>
    <scope>NUCLEOTIDE SEQUENCE [LARGE SCALE GENOMIC DNA]</scope>
    <source>
        <strain evidence="14 15">SP-2023</strain>
    </source>
</reference>
<dbReference type="InterPro" id="IPR004430">
    <property type="entry name" value="3-IsopropMal_deHydase_lsu"/>
</dbReference>
<dbReference type="EC" id="4.2.1.33" evidence="12"/>
<feature type="binding site" evidence="12">
    <location>
        <position position="340"/>
    </location>
    <ligand>
        <name>[4Fe-4S] cluster</name>
        <dbReference type="ChEBI" id="CHEBI:49883"/>
    </ligand>
</feature>
<dbReference type="PANTHER" id="PTHR43822">
    <property type="entry name" value="HOMOACONITASE, MITOCHONDRIAL-RELATED"/>
    <property type="match status" value="1"/>
</dbReference>
<sequence>MAGQTLYDKVWQEHEIEKRADGTSLVYIDRMIVHEVTSPQAFEGMRLKGRKVRNHHKLLAVADHNTPTFQIENITDREAKIQLDTLERNTRESGIEYYPLGHKYNGVCHVTAPERGFVLPGCTLVCGDSHTATHGAFGAIAFGIGTSEVEQVLATQSLLQRKMKNMRIRIDGQLSPYVRPKDVILYIIGRIGTAGATGYAIEFTGSVFENMNIAGRMTVCNMGIEAGARVAMFAPDEETFRFLQDRDMAPKGAAWDQARTFWLSLKTDDDAVFDRELQFDAADIEPQVTWGTSPEDVLNVNGSVPEAGNPTKQRALDYIGLIPGTKLTDVPIDRVFIGSCTNGRIEDIREAAEVLKQAKDNDLSPNQGKIAPNVKQALIVPGSMQVRLAAEQEGLDQIFLHAGFEWRMPGCSMCLAMNDDRLLPEERCASTSNRNFEGRQGRGGRTHLMSPAMVAAAALAGKITDVRQFL</sequence>
<dbReference type="NCBIfam" id="TIGR00170">
    <property type="entry name" value="leuC"/>
    <property type="match status" value="1"/>
</dbReference>
<comment type="catalytic activity">
    <reaction evidence="1 12">
        <text>(2R,3S)-3-isopropylmalate = (2S)-2-isopropylmalate</text>
        <dbReference type="Rhea" id="RHEA:32287"/>
        <dbReference type="ChEBI" id="CHEBI:1178"/>
        <dbReference type="ChEBI" id="CHEBI:35121"/>
        <dbReference type="EC" id="4.2.1.33"/>
    </reaction>
</comment>
<evidence type="ECO:0000256" key="10">
    <source>
        <dbReference type="ARBA" id="ARBA00023239"/>
    </source>
</evidence>
<feature type="domain" description="Aconitase/3-isopropylmalate dehydratase large subunit alpha/beta/alpha" evidence="13">
    <location>
        <begin position="8"/>
        <end position="461"/>
    </location>
</feature>
<evidence type="ECO:0000256" key="1">
    <source>
        <dbReference type="ARBA" id="ARBA00000491"/>
    </source>
</evidence>
<organism evidence="14 15">
    <name type="scientific">Candidatus Haliotispira prima</name>
    <dbReference type="NCBI Taxonomy" id="3034016"/>
    <lineage>
        <taxon>Bacteria</taxon>
        <taxon>Pseudomonadati</taxon>
        <taxon>Spirochaetota</taxon>
        <taxon>Spirochaetia</taxon>
        <taxon>Spirochaetales</taxon>
        <taxon>Spirochaetaceae</taxon>
        <taxon>Candidatus Haliotispira</taxon>
    </lineage>
</organism>
<evidence type="ECO:0000259" key="13">
    <source>
        <dbReference type="Pfam" id="PF00330"/>
    </source>
</evidence>
<evidence type="ECO:0000256" key="9">
    <source>
        <dbReference type="ARBA" id="ARBA00023014"/>
    </source>
</evidence>
<dbReference type="PROSITE" id="PS01244">
    <property type="entry name" value="ACONITASE_2"/>
    <property type="match status" value="1"/>
</dbReference>
<feature type="binding site" evidence="12">
    <location>
        <position position="411"/>
    </location>
    <ligand>
        <name>[4Fe-4S] cluster</name>
        <dbReference type="ChEBI" id="CHEBI:49883"/>
    </ligand>
</feature>
<comment type="subunit">
    <text evidence="12">Heterodimer of LeuC and LeuD.</text>
</comment>
<keyword evidence="8 12" id="KW-0408">Iron</keyword>
<dbReference type="NCBIfam" id="NF009116">
    <property type="entry name" value="PRK12466.1"/>
    <property type="match status" value="1"/>
</dbReference>
<evidence type="ECO:0000256" key="12">
    <source>
        <dbReference type="HAMAP-Rule" id="MF_01026"/>
    </source>
</evidence>
<dbReference type="PANTHER" id="PTHR43822:SF9">
    <property type="entry name" value="3-ISOPROPYLMALATE DEHYDRATASE"/>
    <property type="match status" value="1"/>
</dbReference>
<dbReference type="Pfam" id="PF00330">
    <property type="entry name" value="Aconitase"/>
    <property type="match status" value="1"/>
</dbReference>
<evidence type="ECO:0000256" key="8">
    <source>
        <dbReference type="ARBA" id="ARBA00023004"/>
    </source>
</evidence>
<proteinExistence type="inferred from homology"/>
<protein>
    <recommendedName>
        <fullName evidence="12">3-isopropylmalate dehydratase large subunit</fullName>
        <ecNumber evidence="12">4.2.1.33</ecNumber>
    </recommendedName>
    <alternativeName>
        <fullName evidence="12">Alpha-IPM isomerase</fullName>
        <shortName evidence="12">IPMI</shortName>
    </alternativeName>
    <alternativeName>
        <fullName evidence="12">Isopropylmalate isomerase</fullName>
    </alternativeName>
</protein>
<name>A0ABY8MKN3_9SPIO</name>
<evidence type="ECO:0000256" key="3">
    <source>
        <dbReference type="ARBA" id="ARBA00004729"/>
    </source>
</evidence>
<dbReference type="Proteomes" id="UP001228690">
    <property type="component" value="Chromosome"/>
</dbReference>
<dbReference type="GO" id="GO:0003861">
    <property type="term" value="F:3-isopropylmalate dehydratase activity"/>
    <property type="evidence" value="ECO:0007669"/>
    <property type="project" value="UniProtKB-EC"/>
</dbReference>
<dbReference type="CDD" id="cd01583">
    <property type="entry name" value="IPMI"/>
    <property type="match status" value="1"/>
</dbReference>
<dbReference type="SUPFAM" id="SSF53732">
    <property type="entry name" value="Aconitase iron-sulfur domain"/>
    <property type="match status" value="1"/>
</dbReference>
<comment type="similarity">
    <text evidence="12">Belongs to the aconitase/IPM isomerase family. LeuC type 1 subfamily.</text>
</comment>
<keyword evidence="10 12" id="KW-0456">Lyase</keyword>
<dbReference type="HAMAP" id="MF_01026">
    <property type="entry name" value="LeuC_type1"/>
    <property type="match status" value="1"/>
</dbReference>
<dbReference type="InterPro" id="IPR036008">
    <property type="entry name" value="Aconitase_4Fe-4S_dom"/>
</dbReference>
<dbReference type="PRINTS" id="PR00415">
    <property type="entry name" value="ACONITASE"/>
</dbReference>
<dbReference type="InterPro" id="IPR033941">
    <property type="entry name" value="IPMI_cat"/>
</dbReference>
<dbReference type="InterPro" id="IPR050067">
    <property type="entry name" value="IPM_dehydratase_rel_enz"/>
</dbReference>
<dbReference type="InterPro" id="IPR001030">
    <property type="entry name" value="Acoase/IPM_deHydtase_lsu_aba"/>
</dbReference>
<dbReference type="Gene3D" id="3.30.499.10">
    <property type="entry name" value="Aconitase, domain 3"/>
    <property type="match status" value="2"/>
</dbReference>
<evidence type="ECO:0000313" key="14">
    <source>
        <dbReference type="EMBL" id="WGK69369.1"/>
    </source>
</evidence>
<evidence type="ECO:0000313" key="15">
    <source>
        <dbReference type="Proteomes" id="UP001228690"/>
    </source>
</evidence>
<comment type="cofactor">
    <cofactor evidence="12">
        <name>[4Fe-4S] cluster</name>
        <dbReference type="ChEBI" id="CHEBI:49883"/>
    </cofactor>
    <text evidence="12">Binds 1 [4Fe-4S] cluster per subunit.</text>
</comment>
<keyword evidence="5 12" id="KW-0004">4Fe-4S</keyword>
<keyword evidence="15" id="KW-1185">Reference proteome</keyword>
<evidence type="ECO:0000256" key="7">
    <source>
        <dbReference type="ARBA" id="ARBA00022723"/>
    </source>
</evidence>
<evidence type="ECO:0000256" key="5">
    <source>
        <dbReference type="ARBA" id="ARBA00022485"/>
    </source>
</evidence>
<dbReference type="RefSeq" id="WP_326927552.1">
    <property type="nucleotide sequence ID" value="NZ_CP123443.1"/>
</dbReference>
<evidence type="ECO:0000256" key="4">
    <source>
        <dbReference type="ARBA" id="ARBA00022430"/>
    </source>
</evidence>